<evidence type="ECO:0000256" key="1">
    <source>
        <dbReference type="ARBA" id="ARBA00022801"/>
    </source>
</evidence>
<dbReference type="RefSeq" id="WP_219427908.1">
    <property type="nucleotide sequence ID" value="NZ_JAHXRD010000012.1"/>
</dbReference>
<comment type="caution">
    <text evidence="4">The sequence shown here is derived from an EMBL/GenBank/DDBJ whole genome shotgun (WGS) entry which is preliminary data.</text>
</comment>
<evidence type="ECO:0000313" key="5">
    <source>
        <dbReference type="Proteomes" id="UP001196873"/>
    </source>
</evidence>
<dbReference type="InterPro" id="IPR006710">
    <property type="entry name" value="Glyco_hydro_43"/>
</dbReference>
<dbReference type="AlphaFoldDB" id="A0AAW4NRD0"/>
<dbReference type="PANTHER" id="PTHR22925">
    <property type="entry name" value="GLYCOSYL HYDROLASE 43 FAMILY MEMBER"/>
    <property type="match status" value="1"/>
</dbReference>
<dbReference type="CDD" id="cd18825">
    <property type="entry name" value="GH43_CtGH43-like"/>
    <property type="match status" value="1"/>
</dbReference>
<accession>A0AAW4NRD0</accession>
<dbReference type="GO" id="GO:0005975">
    <property type="term" value="P:carbohydrate metabolic process"/>
    <property type="evidence" value="ECO:0007669"/>
    <property type="project" value="InterPro"/>
</dbReference>
<keyword evidence="1 3" id="KW-0378">Hydrolase</keyword>
<reference evidence="4" key="1">
    <citation type="submission" date="2021-07" db="EMBL/GenBank/DDBJ databases">
        <title>Genomic diversity and antimicrobial resistance of Prevotella spp. isolated from chronic lung disease airways.</title>
        <authorList>
            <person name="Webb K.A."/>
            <person name="Olagoke O.S."/>
            <person name="Baird T."/>
            <person name="Neill J."/>
            <person name="Pham A."/>
            <person name="Wells T.J."/>
            <person name="Ramsay K.A."/>
            <person name="Bell S.C."/>
            <person name="Sarovich D.S."/>
            <person name="Price E.P."/>
        </authorList>
    </citation>
    <scope>NUCLEOTIDE SEQUENCE</scope>
    <source>
        <strain evidence="4">SCHI0047.S.3</strain>
    </source>
</reference>
<gene>
    <name evidence="4" type="ORF">KZY68_08535</name>
</gene>
<name>A0AAW4NRD0_9BACT</name>
<organism evidence="4 5">
    <name type="scientific">Segatella salivae</name>
    <dbReference type="NCBI Taxonomy" id="228604"/>
    <lineage>
        <taxon>Bacteria</taxon>
        <taxon>Pseudomonadati</taxon>
        <taxon>Bacteroidota</taxon>
        <taxon>Bacteroidia</taxon>
        <taxon>Bacteroidales</taxon>
        <taxon>Prevotellaceae</taxon>
        <taxon>Segatella</taxon>
    </lineage>
</organism>
<dbReference type="GO" id="GO:0004553">
    <property type="term" value="F:hydrolase activity, hydrolyzing O-glycosyl compounds"/>
    <property type="evidence" value="ECO:0007669"/>
    <property type="project" value="InterPro"/>
</dbReference>
<proteinExistence type="inferred from homology"/>
<keyword evidence="2 3" id="KW-0326">Glycosidase</keyword>
<evidence type="ECO:0000256" key="3">
    <source>
        <dbReference type="RuleBase" id="RU361187"/>
    </source>
</evidence>
<evidence type="ECO:0000313" key="4">
    <source>
        <dbReference type="EMBL" id="MBW4866052.1"/>
    </source>
</evidence>
<evidence type="ECO:0000256" key="2">
    <source>
        <dbReference type="ARBA" id="ARBA00023295"/>
    </source>
</evidence>
<dbReference type="EMBL" id="JAHXRF010000012">
    <property type="protein sequence ID" value="MBW4866052.1"/>
    <property type="molecule type" value="Genomic_DNA"/>
</dbReference>
<dbReference type="Pfam" id="PF04616">
    <property type="entry name" value="Glyco_hydro_43"/>
    <property type="match status" value="1"/>
</dbReference>
<sequence>MPKTYLISLTLLLSIIGCLRAKADIFPGKLWPDNRGIHINAHGGGVMKYQKTYYWFGEHKADSTNSARVGVTCYRSKDLNSWAYCGVALAVSDEKGSDIERGCIIERPKVIYNAKSKQFVMWFHLERKGHGYAAARYGVAVSKRPEGPYTFLYSSRSCPGIRPVNLPESLDRSTYDAGLKMAWWTPEWRELISKGLFVDRDLAHGQMVRDQTLFVDDNQKAYHIYASEDNLTIQIAELTDDYLHHTGRYWRVDPGGQNEAPALFKHEDTYWLITSGCTGWAPNKARMFFAHSIEGPWTQVSSPCRGPKANITFGGQGTYVISLGTRKKPRYVFMADVWRPNHPSDGRYIWLPITFEKQQPVIHWIEHWTLKP</sequence>
<dbReference type="PROSITE" id="PS51257">
    <property type="entry name" value="PROKAR_LIPOPROTEIN"/>
    <property type="match status" value="1"/>
</dbReference>
<comment type="similarity">
    <text evidence="3">Belongs to the glycosyl hydrolase 43 family.</text>
</comment>
<dbReference type="Proteomes" id="UP001196873">
    <property type="component" value="Unassembled WGS sequence"/>
</dbReference>
<protein>
    <submittedName>
        <fullName evidence="4">Glycoside hydrolase family 43 protein</fullName>
    </submittedName>
</protein>
<dbReference type="PANTHER" id="PTHR22925:SF3">
    <property type="entry name" value="GLYCOSYL HYDROLASE FAMILY PROTEIN 43"/>
    <property type="match status" value="1"/>
</dbReference>